<reference evidence="2" key="1">
    <citation type="journal article" date="2023" name="Nat. Plants">
        <title>Single-cell RNA sequencing provides a high-resolution roadmap for understanding the multicellular compartmentation of specialized metabolism.</title>
        <authorList>
            <person name="Sun S."/>
            <person name="Shen X."/>
            <person name="Li Y."/>
            <person name="Li Y."/>
            <person name="Wang S."/>
            <person name="Li R."/>
            <person name="Zhang H."/>
            <person name="Shen G."/>
            <person name="Guo B."/>
            <person name="Wei J."/>
            <person name="Xu J."/>
            <person name="St-Pierre B."/>
            <person name="Chen S."/>
            <person name="Sun C."/>
        </authorList>
    </citation>
    <scope>NUCLEOTIDE SEQUENCE [LARGE SCALE GENOMIC DNA]</scope>
</reference>
<comment type="caution">
    <text evidence="1">The sequence shown here is derived from an EMBL/GenBank/DDBJ whole genome shotgun (WGS) entry which is preliminary data.</text>
</comment>
<evidence type="ECO:0000313" key="2">
    <source>
        <dbReference type="Proteomes" id="UP001060085"/>
    </source>
</evidence>
<sequence length="235" mass="27064">MGNSKGKKEMYIFSQGIEKEESIKPSLLEKSSMVNELQQARIELDESVEMHVKGEMSKEDFGDSRSDLSFEEEEIIEFERKDRCEKDESSKEEENDVEENKRTKEMSEEKQENSKEELDIIELRIEGAWGKSLALFLKTYQPFKELFYLCNSYGVVTLIEKLNALFAYSLLSLECLDNFPSIVPLNASISNVARLLLLFEGMDSRMNPFKEGVDDMTQRAQGSRAIARFSHRSHG</sequence>
<dbReference type="EMBL" id="CM044707">
    <property type="protein sequence ID" value="KAI5653953.1"/>
    <property type="molecule type" value="Genomic_DNA"/>
</dbReference>
<keyword evidence="2" id="KW-1185">Reference proteome</keyword>
<dbReference type="Proteomes" id="UP001060085">
    <property type="component" value="Linkage Group LG07"/>
</dbReference>
<protein>
    <submittedName>
        <fullName evidence="1">Uncharacterized protein</fullName>
    </submittedName>
</protein>
<accession>A0ACB9ZZ71</accession>
<organism evidence="1 2">
    <name type="scientific">Catharanthus roseus</name>
    <name type="common">Madagascar periwinkle</name>
    <name type="synonym">Vinca rosea</name>
    <dbReference type="NCBI Taxonomy" id="4058"/>
    <lineage>
        <taxon>Eukaryota</taxon>
        <taxon>Viridiplantae</taxon>
        <taxon>Streptophyta</taxon>
        <taxon>Embryophyta</taxon>
        <taxon>Tracheophyta</taxon>
        <taxon>Spermatophyta</taxon>
        <taxon>Magnoliopsida</taxon>
        <taxon>eudicotyledons</taxon>
        <taxon>Gunneridae</taxon>
        <taxon>Pentapetalae</taxon>
        <taxon>asterids</taxon>
        <taxon>lamiids</taxon>
        <taxon>Gentianales</taxon>
        <taxon>Apocynaceae</taxon>
        <taxon>Rauvolfioideae</taxon>
        <taxon>Vinceae</taxon>
        <taxon>Catharanthinae</taxon>
        <taxon>Catharanthus</taxon>
    </lineage>
</organism>
<name>A0ACB9ZZ71_CATRO</name>
<evidence type="ECO:0000313" key="1">
    <source>
        <dbReference type="EMBL" id="KAI5653953.1"/>
    </source>
</evidence>
<gene>
    <name evidence="1" type="ORF">M9H77_31140</name>
</gene>
<proteinExistence type="predicted"/>